<dbReference type="InterPro" id="IPR023214">
    <property type="entry name" value="HAD_sf"/>
</dbReference>
<comment type="caution">
    <text evidence="1">The sequence shown here is derived from an EMBL/GenBank/DDBJ whole genome shotgun (WGS) entry which is preliminary data.</text>
</comment>
<accession>A0A2W5C1X8</accession>
<dbReference type="Proteomes" id="UP000249557">
    <property type="component" value="Unassembled WGS sequence"/>
</dbReference>
<evidence type="ECO:0000313" key="1">
    <source>
        <dbReference type="EMBL" id="PZO88008.1"/>
    </source>
</evidence>
<dbReference type="SUPFAM" id="SSF56784">
    <property type="entry name" value="HAD-like"/>
    <property type="match status" value="1"/>
</dbReference>
<protein>
    <submittedName>
        <fullName evidence="1">Uncharacterized protein</fullName>
    </submittedName>
</protein>
<dbReference type="AlphaFoldDB" id="A0A2W5C1X8"/>
<sequence length="410" mass="44053">MTVYSSADRISAFLKEIGDAPLFVCDMDGNVMTGYNLVEGAVSPFVLAAGDDPKSQSIPFGTPLQELESLVSAGIFEKGIFANKAMDVRLPQPLVDLVNQGVEAGEPFKIAFLTSRGSADARKLLQESGVENVDQVTLVADSGATLFLNGERKDVRTLSSGEKLHLQRVEDIGLYLRPEIESIARDHGFDLSEPVPELYVEHKGVATNIHYREILDHFGQAENSSFDKAVGERIKAALQAHAGAGPRVEKAKGEFSPVFKTLDGPATVEIKIADVNKGHGLAAIAEAALGDKRPPSSIVFTGDDVAKGDSPGTDYYAMAQARVLAVRFGIPFFNIHTHHPVDNNMSGVYPDPRKSPSGLSAAFNKPDIDLTVATPVDLQSIILRAHKKEDVEITSSPRPVMIPPAAAFRS</sequence>
<dbReference type="Gene3D" id="3.40.50.1000">
    <property type="entry name" value="HAD superfamily/HAD-like"/>
    <property type="match status" value="1"/>
</dbReference>
<dbReference type="EMBL" id="QFNK01000032">
    <property type="protein sequence ID" value="PZO88008.1"/>
    <property type="molecule type" value="Genomic_DNA"/>
</dbReference>
<proteinExistence type="predicted"/>
<gene>
    <name evidence="1" type="ORF">DI626_02720</name>
</gene>
<name>A0A2W5C1X8_9BACT</name>
<reference evidence="1 2" key="1">
    <citation type="submission" date="2017-08" db="EMBL/GenBank/DDBJ databases">
        <title>Infants hospitalized years apart are colonized by the same room-sourced microbial strains.</title>
        <authorList>
            <person name="Brooks B."/>
            <person name="Olm M.R."/>
            <person name="Firek B.A."/>
            <person name="Baker R."/>
            <person name="Thomas B.C."/>
            <person name="Morowitz M.J."/>
            <person name="Banfield J.F."/>
        </authorList>
    </citation>
    <scope>NUCLEOTIDE SEQUENCE [LARGE SCALE GENOMIC DNA]</scope>
    <source>
        <strain evidence="1">S2_018_000_R2_104</strain>
    </source>
</reference>
<dbReference type="InterPro" id="IPR036412">
    <property type="entry name" value="HAD-like_sf"/>
</dbReference>
<dbReference type="Gene3D" id="3.30.70.1020">
    <property type="entry name" value="Trehalose-6-phosphate phosphatase related protein, domain 2"/>
    <property type="match status" value="1"/>
</dbReference>
<evidence type="ECO:0000313" key="2">
    <source>
        <dbReference type="Proteomes" id="UP000249557"/>
    </source>
</evidence>
<organism evidence="1 2">
    <name type="scientific">Micavibrio aeruginosavorus</name>
    <dbReference type="NCBI Taxonomy" id="349221"/>
    <lineage>
        <taxon>Bacteria</taxon>
        <taxon>Pseudomonadati</taxon>
        <taxon>Bdellovibrionota</taxon>
        <taxon>Bdellovibrionia</taxon>
        <taxon>Bdellovibrionales</taxon>
        <taxon>Pseudobdellovibrionaceae</taxon>
        <taxon>Micavibrio</taxon>
    </lineage>
</organism>